<reference evidence="1" key="1">
    <citation type="journal article" date="2021" name="Microb. Physiol.">
        <title>Proteogenomic Insights into the Physiology of Marine, Sulfate-Reducing, Filamentous Desulfonema limicola and Desulfonema magnum.</title>
        <authorList>
            <person name="Schnaars V."/>
            <person name="Wohlbrand L."/>
            <person name="Scheve S."/>
            <person name="Hinrichs C."/>
            <person name="Reinhardt R."/>
            <person name="Rabus R."/>
        </authorList>
    </citation>
    <scope>NUCLEOTIDE SEQUENCE</scope>
    <source>
        <strain evidence="1">4be13</strain>
    </source>
</reference>
<protein>
    <submittedName>
        <fullName evidence="1">Uncharacterized protein</fullName>
    </submittedName>
</protein>
<gene>
    <name evidence="1" type="ORF">dnm_060110</name>
</gene>
<dbReference type="KEGG" id="dmm:dnm_060110"/>
<proteinExistence type="predicted"/>
<name>A0A975GQK0_9BACT</name>
<dbReference type="Proteomes" id="UP000663722">
    <property type="component" value="Chromosome"/>
</dbReference>
<accession>A0A975GQK0</accession>
<dbReference type="EMBL" id="CP061800">
    <property type="protein sequence ID" value="QTA89952.1"/>
    <property type="molecule type" value="Genomic_DNA"/>
</dbReference>
<sequence>MSSEGQAQEMLIPDPTQVPTHPAWEVFRPAAHKQIIRAKNISLERMNLSPFSSFL</sequence>
<evidence type="ECO:0000313" key="2">
    <source>
        <dbReference type="Proteomes" id="UP000663722"/>
    </source>
</evidence>
<keyword evidence="2" id="KW-1185">Reference proteome</keyword>
<evidence type="ECO:0000313" key="1">
    <source>
        <dbReference type="EMBL" id="QTA89952.1"/>
    </source>
</evidence>
<organism evidence="1 2">
    <name type="scientific">Desulfonema magnum</name>
    <dbReference type="NCBI Taxonomy" id="45655"/>
    <lineage>
        <taxon>Bacteria</taxon>
        <taxon>Pseudomonadati</taxon>
        <taxon>Thermodesulfobacteriota</taxon>
        <taxon>Desulfobacteria</taxon>
        <taxon>Desulfobacterales</taxon>
        <taxon>Desulfococcaceae</taxon>
        <taxon>Desulfonema</taxon>
    </lineage>
</organism>
<dbReference type="AlphaFoldDB" id="A0A975GQK0"/>